<evidence type="ECO:0000256" key="1">
    <source>
        <dbReference type="SAM" id="MobiDB-lite"/>
    </source>
</evidence>
<dbReference type="EMBL" id="NMPR01000049">
    <property type="protein sequence ID" value="KAA8632733.1"/>
    <property type="molecule type" value="Genomic_DNA"/>
</dbReference>
<sequence length="313" mass="34537">MPSLTTPVEDRVIHDEHNDCMTDDDSDFDFDEEYFARTYQPLSNLPTPPPSSRDSSVPQSPRSLVENGGLLDSELLGPAIHLVNLIPPAASLALPSVSLVHELLTRTGLKQDEIALAVCILDSLSSKFALNWRLRCPPSRHEGSGSTIEHQQSKRYTLPANPTAAAAASQLHIDCVKPEVIVLAALIIATKFLEDSHAPTQYYRSAWGNNLWTCEQINITERIIMEDLNYRILPLWDERLIGDALNDMERAGRQALLLPPPATPAQSQSQFQKEQHKRCVSSGAALYGLGMQLTPAGTPMSECNSPTFDMDLQ</sequence>
<proteinExistence type="predicted"/>
<dbReference type="InterPro" id="IPR036915">
    <property type="entry name" value="Cyclin-like_sf"/>
</dbReference>
<dbReference type="Gene3D" id="1.10.472.10">
    <property type="entry name" value="Cyclin-like"/>
    <property type="match status" value="1"/>
</dbReference>
<feature type="compositionally biased region" description="Polar residues" evidence="1">
    <location>
        <begin position="53"/>
        <end position="62"/>
    </location>
</feature>
<dbReference type="AlphaFoldDB" id="A0A8S8ZRT7"/>
<protein>
    <recommendedName>
        <fullName evidence="4">Cyclin N-terminal domain-containing protein</fullName>
    </recommendedName>
</protein>
<dbReference type="VEuPathDB" id="FungiDB:SMAC_00929"/>
<evidence type="ECO:0000313" key="2">
    <source>
        <dbReference type="EMBL" id="KAA8632733.1"/>
    </source>
</evidence>
<reference evidence="2 3" key="1">
    <citation type="submission" date="2017-07" db="EMBL/GenBank/DDBJ databases">
        <title>Genome sequence of the Sordaria macrospora wild type strain R19027.</title>
        <authorList>
            <person name="Nowrousian M."/>
            <person name="Teichert I."/>
            <person name="Kueck U."/>
        </authorList>
    </citation>
    <scope>NUCLEOTIDE SEQUENCE [LARGE SCALE GENOMIC DNA]</scope>
    <source>
        <strain evidence="2 3">R19027</strain>
        <tissue evidence="2">Mycelium</tissue>
    </source>
</reference>
<comment type="caution">
    <text evidence="2">The sequence shown here is derived from an EMBL/GenBank/DDBJ whole genome shotgun (WGS) entry which is preliminary data.</text>
</comment>
<accession>A0A8S8ZRT7</accession>
<dbReference type="OMA" id="PIMPQRQ"/>
<name>A0A8S8ZRT7_SORMA</name>
<evidence type="ECO:0000313" key="3">
    <source>
        <dbReference type="Proteomes" id="UP000433876"/>
    </source>
</evidence>
<dbReference type="Proteomes" id="UP000433876">
    <property type="component" value="Unassembled WGS sequence"/>
</dbReference>
<gene>
    <name evidence="2" type="ORF">SMACR_00929</name>
</gene>
<evidence type="ECO:0008006" key="4">
    <source>
        <dbReference type="Google" id="ProtNLM"/>
    </source>
</evidence>
<feature type="compositionally biased region" description="Basic and acidic residues" evidence="1">
    <location>
        <begin position="8"/>
        <end position="20"/>
    </location>
</feature>
<dbReference type="SUPFAM" id="SSF47954">
    <property type="entry name" value="Cyclin-like"/>
    <property type="match status" value="1"/>
</dbReference>
<feature type="region of interest" description="Disordered" evidence="1">
    <location>
        <begin position="1"/>
        <end position="26"/>
    </location>
</feature>
<feature type="region of interest" description="Disordered" evidence="1">
    <location>
        <begin position="39"/>
        <end position="66"/>
    </location>
</feature>
<organism evidence="2 3">
    <name type="scientific">Sordaria macrospora</name>
    <dbReference type="NCBI Taxonomy" id="5147"/>
    <lineage>
        <taxon>Eukaryota</taxon>
        <taxon>Fungi</taxon>
        <taxon>Dikarya</taxon>
        <taxon>Ascomycota</taxon>
        <taxon>Pezizomycotina</taxon>
        <taxon>Sordariomycetes</taxon>
        <taxon>Sordariomycetidae</taxon>
        <taxon>Sordariales</taxon>
        <taxon>Sordariaceae</taxon>
        <taxon>Sordaria</taxon>
    </lineage>
</organism>